<name>K9Z0C0_DACS8</name>
<evidence type="ECO:0000256" key="1">
    <source>
        <dbReference type="ARBA" id="ARBA00004651"/>
    </source>
</evidence>
<keyword evidence="5 6" id="KW-0472">Membrane</keyword>
<evidence type="ECO:0000256" key="5">
    <source>
        <dbReference type="ARBA" id="ARBA00023136"/>
    </source>
</evidence>
<accession>K9Z0C0</accession>
<protein>
    <submittedName>
        <fullName evidence="8">Cytochrome b(N-terminal)/b6/petB</fullName>
    </submittedName>
</protein>
<feature type="transmembrane region" description="Helical" evidence="6">
    <location>
        <begin position="56"/>
        <end position="77"/>
    </location>
</feature>
<organism evidence="8 9">
    <name type="scientific">Dactylococcopsis salina (strain PCC 8305)</name>
    <name type="common">Myxobactron salinum</name>
    <dbReference type="NCBI Taxonomy" id="13035"/>
    <lineage>
        <taxon>Bacteria</taxon>
        <taxon>Bacillati</taxon>
        <taxon>Cyanobacteriota</taxon>
        <taxon>Cyanophyceae</taxon>
        <taxon>Nodosilineales</taxon>
        <taxon>Cymatolegaceae</taxon>
        <taxon>Dactylococcopsis</taxon>
    </lineage>
</organism>
<dbReference type="GO" id="GO:0022904">
    <property type="term" value="P:respiratory electron transport chain"/>
    <property type="evidence" value="ECO:0007669"/>
    <property type="project" value="InterPro"/>
</dbReference>
<evidence type="ECO:0000256" key="3">
    <source>
        <dbReference type="ARBA" id="ARBA00022692"/>
    </source>
</evidence>
<evidence type="ECO:0000256" key="6">
    <source>
        <dbReference type="SAM" id="Phobius"/>
    </source>
</evidence>
<dbReference type="GO" id="GO:0005886">
    <property type="term" value="C:plasma membrane"/>
    <property type="evidence" value="ECO:0007669"/>
    <property type="project" value="UniProtKB-SubCell"/>
</dbReference>
<proteinExistence type="predicted"/>
<dbReference type="eggNOG" id="COG1333">
    <property type="taxonomic scope" value="Bacteria"/>
</dbReference>
<dbReference type="SUPFAM" id="SSF81342">
    <property type="entry name" value="Transmembrane di-heme cytochromes"/>
    <property type="match status" value="1"/>
</dbReference>
<feature type="transmembrane region" description="Helical" evidence="6">
    <location>
        <begin position="142"/>
        <end position="164"/>
    </location>
</feature>
<sequence length="238" mass="27611">MSSSPKSPYQPFLLRFLHSAIAFFVLAAIITAFWTYDTYDGRWGGLPLPKWSDIEGIHGTFGLWSLLIFPIFVFYAIHRGQRRLIQSSFVRELNKIGKPIWWYNLHRLTNTLAIFALSFALFSGKMMDEKWLPRGELNHGWYYAHLISWVVLVIAIALHSLMGLKVGGKPLLLSMFHWQFRSKDSPFLWGTQVKTWLKENKIATGIKQELRKLSPHLKIIEIVIFSSLIIAWILPLIK</sequence>
<evidence type="ECO:0000313" key="9">
    <source>
        <dbReference type="Proteomes" id="UP000010482"/>
    </source>
</evidence>
<dbReference type="PATRIC" id="fig|13035.3.peg.3743"/>
<evidence type="ECO:0000313" key="8">
    <source>
        <dbReference type="EMBL" id="AFZ51813.1"/>
    </source>
</evidence>
<reference evidence="8" key="1">
    <citation type="submission" date="2012-04" db="EMBL/GenBank/DDBJ databases">
        <title>Finished genome of Dactylococcopsis salina PCC 8305.</title>
        <authorList>
            <consortium name="US DOE Joint Genome Institute"/>
            <person name="Gugger M."/>
            <person name="Coursin T."/>
            <person name="Rippka R."/>
            <person name="Tandeau De Marsac N."/>
            <person name="Huntemann M."/>
            <person name="Wei C.-L."/>
            <person name="Han J."/>
            <person name="Detter J.C."/>
            <person name="Han C."/>
            <person name="Tapia R."/>
            <person name="Daligault H."/>
            <person name="Chen A."/>
            <person name="Krypides N."/>
            <person name="Mavromatis K."/>
            <person name="Markowitz V."/>
            <person name="Szeto E."/>
            <person name="Ivanova N."/>
            <person name="Ovchinnikova G."/>
            <person name="Pagani I."/>
            <person name="Pati A."/>
            <person name="Goodwin L."/>
            <person name="Peters L."/>
            <person name="Pitluck S."/>
            <person name="Woyke T."/>
            <person name="Kerfeld C."/>
        </authorList>
    </citation>
    <scope>NUCLEOTIDE SEQUENCE [LARGE SCALE GENOMIC DNA]</scope>
    <source>
        <strain evidence="8">PCC 8305</strain>
    </source>
</reference>
<dbReference type="InterPro" id="IPR016174">
    <property type="entry name" value="Di-haem_cyt_TM"/>
</dbReference>
<keyword evidence="4 6" id="KW-1133">Transmembrane helix</keyword>
<keyword evidence="3 6" id="KW-0812">Transmembrane</keyword>
<feature type="transmembrane region" description="Helical" evidence="6">
    <location>
        <begin position="12"/>
        <end position="36"/>
    </location>
</feature>
<gene>
    <name evidence="8" type="ORF">Dacsa_3305</name>
</gene>
<dbReference type="Pfam" id="PF01292">
    <property type="entry name" value="Ni_hydr_CYTB"/>
    <property type="match status" value="1"/>
</dbReference>
<keyword evidence="2" id="KW-1003">Cell membrane</keyword>
<dbReference type="OrthoDB" id="457436at2"/>
<dbReference type="AlphaFoldDB" id="K9Z0C0"/>
<feature type="transmembrane region" description="Helical" evidence="6">
    <location>
        <begin position="101"/>
        <end position="122"/>
    </location>
</feature>
<feature type="transmembrane region" description="Helical" evidence="6">
    <location>
        <begin position="219"/>
        <end position="237"/>
    </location>
</feature>
<evidence type="ECO:0000256" key="4">
    <source>
        <dbReference type="ARBA" id="ARBA00022989"/>
    </source>
</evidence>
<dbReference type="EMBL" id="CP003944">
    <property type="protein sequence ID" value="AFZ51813.1"/>
    <property type="molecule type" value="Genomic_DNA"/>
</dbReference>
<feature type="domain" description="Cytochrome b561 bacterial/Ni-hydrogenase" evidence="7">
    <location>
        <begin position="11"/>
        <end position="177"/>
    </location>
</feature>
<dbReference type="InterPro" id="IPR011577">
    <property type="entry name" value="Cyt_b561_bac/Ni-Hgenase"/>
</dbReference>
<comment type="subcellular location">
    <subcellularLocation>
        <location evidence="1">Cell membrane</location>
        <topology evidence="1">Multi-pass membrane protein</topology>
    </subcellularLocation>
</comment>
<dbReference type="KEGG" id="dsl:Dacsa_3305"/>
<dbReference type="RefSeq" id="WP_015230789.1">
    <property type="nucleotide sequence ID" value="NC_019780.1"/>
</dbReference>
<evidence type="ECO:0000259" key="7">
    <source>
        <dbReference type="Pfam" id="PF01292"/>
    </source>
</evidence>
<evidence type="ECO:0000256" key="2">
    <source>
        <dbReference type="ARBA" id="ARBA00022475"/>
    </source>
</evidence>
<dbReference type="GO" id="GO:0009055">
    <property type="term" value="F:electron transfer activity"/>
    <property type="evidence" value="ECO:0007669"/>
    <property type="project" value="InterPro"/>
</dbReference>
<dbReference type="Proteomes" id="UP000010482">
    <property type="component" value="Chromosome"/>
</dbReference>
<keyword evidence="9" id="KW-1185">Reference proteome</keyword>
<dbReference type="HOGENOM" id="CLU_104593_0_0_3"/>
<dbReference type="STRING" id="13035.Dacsa_3305"/>